<dbReference type="RefSeq" id="WP_335734555.1">
    <property type="nucleotide sequence ID" value="NZ_JALAAR010000002.1"/>
</dbReference>
<dbReference type="EMBL" id="JALAAR010000002">
    <property type="protein sequence ID" value="MEH8016136.1"/>
    <property type="molecule type" value="Genomic_DNA"/>
</dbReference>
<keyword evidence="1" id="KW-0472">Membrane</keyword>
<sequence>MSDPELVRFIGETVINNWKYILSSILALVGGAVGLSWFVSNLIHKKEIRLLQLELSHQKDRFSQFETIMEKRILMLQNEAELLSKSLTHERPAKILNQSNSNRDEVAYMDVPAFLRKGDESQQQVAENQSEYKVKENNLVSLIERTDLIKAIIRGATAAF</sequence>
<protein>
    <submittedName>
        <fullName evidence="2">Uncharacterized protein</fullName>
    </submittedName>
</protein>
<keyword evidence="1" id="KW-1133">Transmembrane helix</keyword>
<comment type="caution">
    <text evidence="2">The sequence shown here is derived from an EMBL/GenBank/DDBJ whole genome shotgun (WGS) entry which is preliminary data.</text>
</comment>
<name>A0ABU8C2L1_9GAMM</name>
<evidence type="ECO:0000313" key="2">
    <source>
        <dbReference type="EMBL" id="MEH8016136.1"/>
    </source>
</evidence>
<organism evidence="2 3">
    <name type="scientific">Rheinheimera muenzenbergensis</name>
    <dbReference type="NCBI Taxonomy" id="1193628"/>
    <lineage>
        <taxon>Bacteria</taxon>
        <taxon>Pseudomonadati</taxon>
        <taxon>Pseudomonadota</taxon>
        <taxon>Gammaproteobacteria</taxon>
        <taxon>Chromatiales</taxon>
        <taxon>Chromatiaceae</taxon>
        <taxon>Rheinheimera</taxon>
    </lineage>
</organism>
<accession>A0ABU8C2L1</accession>
<gene>
    <name evidence="2" type="ORF">MN202_02720</name>
</gene>
<evidence type="ECO:0000256" key="1">
    <source>
        <dbReference type="SAM" id="Phobius"/>
    </source>
</evidence>
<keyword evidence="1" id="KW-0812">Transmembrane</keyword>
<reference evidence="2 3" key="1">
    <citation type="journal article" date="2023" name="Ecotoxicol. Environ. Saf.">
        <title>Mercury remediation potential of mercury-resistant strain Rheinheimera metallidurans sp. nov. isolated from a municipal waste dumping site.</title>
        <authorList>
            <person name="Yadav V."/>
            <person name="Manjhi A."/>
            <person name="Vadakedath N."/>
        </authorList>
    </citation>
    <scope>NUCLEOTIDE SEQUENCE [LARGE SCALE GENOMIC DNA]</scope>
    <source>
        <strain evidence="2 3">E-49</strain>
    </source>
</reference>
<dbReference type="Proteomes" id="UP001375382">
    <property type="component" value="Unassembled WGS sequence"/>
</dbReference>
<proteinExistence type="predicted"/>
<keyword evidence="3" id="KW-1185">Reference proteome</keyword>
<feature type="transmembrane region" description="Helical" evidence="1">
    <location>
        <begin position="20"/>
        <end position="39"/>
    </location>
</feature>
<evidence type="ECO:0000313" key="3">
    <source>
        <dbReference type="Proteomes" id="UP001375382"/>
    </source>
</evidence>